<reference evidence="1" key="1">
    <citation type="journal article" date="2015" name="Nature">
        <title>Complex archaea that bridge the gap between prokaryotes and eukaryotes.</title>
        <authorList>
            <person name="Spang A."/>
            <person name="Saw J.H."/>
            <person name="Jorgensen S.L."/>
            <person name="Zaremba-Niedzwiedzka K."/>
            <person name="Martijn J."/>
            <person name="Lind A.E."/>
            <person name="van Eijk R."/>
            <person name="Schleper C."/>
            <person name="Guy L."/>
            <person name="Ettema T.J."/>
        </authorList>
    </citation>
    <scope>NUCLEOTIDE SEQUENCE</scope>
</reference>
<sequence>MKNYLLSTHFDLITEDGFIVDVKKVDEKKVLITVKIKDISDAFLGFEAKSENILFNLKSTLAQLGVDAIKKEIDLNKTKKTAEVLVEIISHSPLAQKMISLLKKNDYVGKLFVQEDSRKVRDPLYLTRMFLRKDRFNRPLLSFKEKKDGELILEKKDGYTIAFLPIKKGKLTYTKEIENFLPALSKILSCKNYPTRELLKLYQKFETNEKTDIQKEECLLVKTDPLYIRTVFAKVSENFLPKGFHHTSACILEPNTLASGDIYEFYGSSSLELKHIPLEFYTLEPHREYVFFEDRDQLKEKLEDPKVLFNAIKTAPKPENQLASVYIVKGTELDKLNETSWIIKDPKKHDFPGLDEPEVQAHLVEKYIKEQPSYPFLKAIEDGLITSQGILLTRHFPSPLLKKMLLSDTIQRNVKGVYFQYPSRSNDEFFSHEDRAFLLDLAKFAIPVFWIDNASKRVLQYVLRPQKDAGMFVPISLINEFRKATFFGVYGSNLIAGKFDEELKKLLNGI</sequence>
<comment type="caution">
    <text evidence="1">The sequence shown here is derived from an EMBL/GenBank/DDBJ whole genome shotgun (WGS) entry which is preliminary data.</text>
</comment>
<dbReference type="EMBL" id="LAZR01012146">
    <property type="protein sequence ID" value="KKM32795.1"/>
    <property type="molecule type" value="Genomic_DNA"/>
</dbReference>
<organism evidence="1">
    <name type="scientific">marine sediment metagenome</name>
    <dbReference type="NCBI Taxonomy" id="412755"/>
    <lineage>
        <taxon>unclassified sequences</taxon>
        <taxon>metagenomes</taxon>
        <taxon>ecological metagenomes</taxon>
    </lineage>
</organism>
<name>A0A0F9IL42_9ZZZZ</name>
<accession>A0A0F9IL42</accession>
<protein>
    <submittedName>
        <fullName evidence="1">Uncharacterized protein</fullName>
    </submittedName>
</protein>
<proteinExistence type="predicted"/>
<gene>
    <name evidence="1" type="ORF">LCGC14_1565650</name>
</gene>
<dbReference type="AlphaFoldDB" id="A0A0F9IL42"/>
<evidence type="ECO:0000313" key="1">
    <source>
        <dbReference type="EMBL" id="KKM32795.1"/>
    </source>
</evidence>